<comment type="caution">
    <text evidence="2">The sequence shown here is derived from an EMBL/GenBank/DDBJ whole genome shotgun (WGS) entry which is preliminary data.</text>
</comment>
<evidence type="ECO:0000313" key="3">
    <source>
        <dbReference type="Proteomes" id="UP000587270"/>
    </source>
</evidence>
<organism evidence="2 3">
    <name type="scientific">Limosilactobacillus reuteri</name>
    <name type="common">Lactobacillus reuteri</name>
    <dbReference type="NCBI Taxonomy" id="1598"/>
    <lineage>
        <taxon>Bacteria</taxon>
        <taxon>Bacillati</taxon>
        <taxon>Bacillota</taxon>
        <taxon>Bacilli</taxon>
        <taxon>Lactobacillales</taxon>
        <taxon>Lactobacillaceae</taxon>
        <taxon>Limosilactobacillus</taxon>
    </lineage>
</organism>
<feature type="region of interest" description="Disordered" evidence="1">
    <location>
        <begin position="104"/>
        <end position="132"/>
    </location>
</feature>
<evidence type="ECO:0000256" key="1">
    <source>
        <dbReference type="SAM" id="MobiDB-lite"/>
    </source>
</evidence>
<name>A0AAW9ZF42_LIMRT</name>
<reference evidence="2 3" key="1">
    <citation type="submission" date="2020-04" db="EMBL/GenBank/DDBJ databases">
        <authorList>
            <person name="Hitch T.C.A."/>
            <person name="Wylensek D."/>
            <person name="Clavel T."/>
        </authorList>
    </citation>
    <scope>NUCLEOTIDE SEQUENCE [LARGE SCALE GENOMIC DNA]</scope>
    <source>
        <strain evidence="2 3">WCA-386-APC-4I</strain>
    </source>
</reference>
<dbReference type="Proteomes" id="UP000587270">
    <property type="component" value="Unassembled WGS sequence"/>
</dbReference>
<sequence>MVEDKLHISVLNKSFVVRHTVKLVKLAAKYDLDSVKLGSVEDDTPEKQIEDELSFFDKMVDFPVSVFKLNDKDAEKLEDMDFEDLRDLNIRLSSMIQKVDTKKTDETIHALHHPEEVSEDLKSESGNKTSTN</sequence>
<dbReference type="Pfam" id="PF06896">
    <property type="entry name" value="Phage_TAC_3"/>
    <property type="match status" value="1"/>
</dbReference>
<proteinExistence type="predicted"/>
<dbReference type="EMBL" id="JABAFN010000008">
    <property type="protein sequence ID" value="NME21802.1"/>
    <property type="molecule type" value="Genomic_DNA"/>
</dbReference>
<evidence type="ECO:0000313" key="2">
    <source>
        <dbReference type="EMBL" id="NME21802.1"/>
    </source>
</evidence>
<dbReference type="InterPro" id="IPR009681">
    <property type="entry name" value="Phage_TAC_Siphoviridae"/>
</dbReference>
<dbReference type="RefSeq" id="WP_170090658.1">
    <property type="nucleotide sequence ID" value="NZ_JABAFN010000008.1"/>
</dbReference>
<gene>
    <name evidence="2" type="ORF">HF865_03630</name>
</gene>
<protein>
    <submittedName>
        <fullName evidence="2">Uncharacterized protein</fullName>
    </submittedName>
</protein>
<accession>A0AAW9ZF42</accession>
<feature type="compositionally biased region" description="Basic and acidic residues" evidence="1">
    <location>
        <begin position="104"/>
        <end position="125"/>
    </location>
</feature>
<dbReference type="AlphaFoldDB" id="A0AAW9ZF42"/>